<evidence type="ECO:0000313" key="3">
    <source>
        <dbReference type="EMBL" id="RYP06921.1"/>
    </source>
</evidence>
<comment type="caution">
    <text evidence="3">The sequence shown here is derived from an EMBL/GenBank/DDBJ whole genome shotgun (WGS) entry which is preliminary data.</text>
</comment>
<feature type="region of interest" description="Disordered" evidence="1">
    <location>
        <begin position="406"/>
        <end position="425"/>
    </location>
</feature>
<dbReference type="Proteomes" id="UP000293360">
    <property type="component" value="Unassembled WGS sequence"/>
</dbReference>
<proteinExistence type="predicted"/>
<reference evidence="3 4" key="1">
    <citation type="submission" date="2018-06" db="EMBL/GenBank/DDBJ databases">
        <title>Complete Genomes of Monosporascus.</title>
        <authorList>
            <person name="Robinson A.J."/>
            <person name="Natvig D.O."/>
        </authorList>
    </citation>
    <scope>NUCLEOTIDE SEQUENCE [LARGE SCALE GENOMIC DNA]</scope>
    <source>
        <strain evidence="3 4">CBS 110550</strain>
    </source>
</reference>
<keyword evidence="2" id="KW-1133">Transmembrane helix</keyword>
<feature type="transmembrane region" description="Helical" evidence="2">
    <location>
        <begin position="328"/>
        <end position="348"/>
    </location>
</feature>
<feature type="compositionally biased region" description="Basic and acidic residues" evidence="1">
    <location>
        <begin position="778"/>
        <end position="788"/>
    </location>
</feature>
<accession>A0A4Q4TIT5</accession>
<dbReference type="AlphaFoldDB" id="A0A4Q4TIT5"/>
<dbReference type="EMBL" id="QJNU01000112">
    <property type="protein sequence ID" value="RYP06921.1"/>
    <property type="molecule type" value="Genomic_DNA"/>
</dbReference>
<keyword evidence="2" id="KW-0472">Membrane</keyword>
<feature type="transmembrane region" description="Helical" evidence="2">
    <location>
        <begin position="242"/>
        <end position="265"/>
    </location>
</feature>
<evidence type="ECO:0000256" key="1">
    <source>
        <dbReference type="SAM" id="MobiDB-lite"/>
    </source>
</evidence>
<sequence>MAPITGDLPGTEDFAGDEFSNNLFSDLAPLLTLFGEQVTKQFLSMSLGWADNVLLSMGPLGIITTIVSAIRVGRVRKLKAIIGRARESQSTAEQELLSSTSSNVCELWSGREIVRVMGNPSKMKNLIIRDDGEVFDLKSAVTGGVMVPTLQPDEISKRHEIDFTNSAMLKRDAPKFYALLATLSHAAPNLALNVKNSCASPQEMWSWAAVGASLQLIALVIPGLATFHWMWAYQPEIPMVGYGYPCFLVGTLLVIGGTAACGHVIEGVTTEHEFVRRGDMDNKPVAQVKILRIQKACVLGDQYFPSCAVFNSEEDQRLRISQLNDQNYSSFAAVASLVTVAGFIVQFVGLRALHWSATIIQLGVTLIMTAIRAWSRRGLASSPDVRNLPEGHELAWLTFHLAKQTHSGGNANESRQRETEQSQSLDLQGLSIARHGDWRSPTLRSPVWAGPQRLAEDICWELIVGYDCFFSDAVKDSITAVQGLAESTNFLESGTSINPRSLAQYLGISNHDMWAIQQLCPAIRPAGPLRVSLCLGETTKEDVYLLKHARARWFVEEHSETVEVSNAFCSVVERVMHIVSSGDAFSWKGSAIRMHEAAAISWGFNISVGRVDEYHYSRRLQNEVCFTLERPGVDGHQRHPTDWRFSSRDSILGAISLWMYTLSRRRTALAVLDKAGPLIRNRSGYLADTGVFGRIVATQEKSSSAHLADLLRDWIGEKVYRTPHPDGFHHTMRTVNARRSVWFFGMFLSSLSHDRQLPDVTREDRRPHGTEAGAASTEGKDDGSQERTEELFIPTRADASLAIQCAQELFSLFMLAIASGTKEVRGKTIELPESARGTEPGSGFTYRHWENSVFRMIADEVVSGGLARDVTEAYTLIIPAFAKHDALPTKSVARDAISNFA</sequence>
<gene>
    <name evidence="3" type="ORF">DL764_002869</name>
</gene>
<protein>
    <submittedName>
        <fullName evidence="3">Uncharacterized protein</fullName>
    </submittedName>
</protein>
<feature type="compositionally biased region" description="Basic and acidic residues" evidence="1">
    <location>
        <begin position="758"/>
        <end position="769"/>
    </location>
</feature>
<organism evidence="3 4">
    <name type="scientific">Monosporascus ibericus</name>
    <dbReference type="NCBI Taxonomy" id="155417"/>
    <lineage>
        <taxon>Eukaryota</taxon>
        <taxon>Fungi</taxon>
        <taxon>Dikarya</taxon>
        <taxon>Ascomycota</taxon>
        <taxon>Pezizomycotina</taxon>
        <taxon>Sordariomycetes</taxon>
        <taxon>Xylariomycetidae</taxon>
        <taxon>Xylariales</taxon>
        <taxon>Xylariales incertae sedis</taxon>
        <taxon>Monosporascus</taxon>
    </lineage>
</organism>
<evidence type="ECO:0000313" key="4">
    <source>
        <dbReference type="Proteomes" id="UP000293360"/>
    </source>
</evidence>
<evidence type="ECO:0000256" key="2">
    <source>
        <dbReference type="SAM" id="Phobius"/>
    </source>
</evidence>
<feature type="transmembrane region" description="Helical" evidence="2">
    <location>
        <begin position="53"/>
        <end position="72"/>
    </location>
</feature>
<dbReference type="STRING" id="155417.A0A4Q4TIT5"/>
<dbReference type="OrthoDB" id="7464126at2759"/>
<name>A0A4Q4TIT5_9PEZI</name>
<keyword evidence="2" id="KW-0812">Transmembrane</keyword>
<feature type="region of interest" description="Disordered" evidence="1">
    <location>
        <begin position="758"/>
        <end position="788"/>
    </location>
</feature>
<keyword evidence="4" id="KW-1185">Reference proteome</keyword>
<feature type="transmembrane region" description="Helical" evidence="2">
    <location>
        <begin position="204"/>
        <end position="230"/>
    </location>
</feature>